<protein>
    <submittedName>
        <fullName evidence="1">Uncharacterized protein</fullName>
    </submittedName>
</protein>
<accession>A0A1Q5U0C7</accession>
<gene>
    <name evidence="1" type="ORF">PENSUB_6657</name>
</gene>
<dbReference type="EMBL" id="MNBE01000602">
    <property type="protein sequence ID" value="OKP05937.1"/>
    <property type="molecule type" value="Genomic_DNA"/>
</dbReference>
<keyword evidence="2" id="KW-1185">Reference proteome</keyword>
<proteinExistence type="predicted"/>
<reference evidence="1 2" key="1">
    <citation type="submission" date="2016-10" db="EMBL/GenBank/DDBJ databases">
        <title>Genome sequence of the ascomycete fungus Penicillium subrubescens.</title>
        <authorList>
            <person name="De Vries R.P."/>
            <person name="Peng M."/>
            <person name="Dilokpimol A."/>
            <person name="Hilden K."/>
            <person name="Makela M.R."/>
            <person name="Grigoriev I."/>
            <person name="Riley R."/>
            <person name="Granchi Z."/>
        </authorList>
    </citation>
    <scope>NUCLEOTIDE SEQUENCE [LARGE SCALE GENOMIC DNA]</scope>
    <source>
        <strain evidence="1 2">CBS 132785</strain>
    </source>
</reference>
<sequence>MHPFKRLSHTGLYGNCHHAMSTVTLDVGKLKTLLVSRPGWTTMTDLLGATGWTPVQMLPEGVPMLGIFMIALIAPVRPESFSVINNAMVFETTVPWRVFSIVDHETRAHSFLNEFPIIVHIH</sequence>
<comment type="caution">
    <text evidence="1">The sequence shown here is derived from an EMBL/GenBank/DDBJ whole genome shotgun (WGS) entry which is preliminary data.</text>
</comment>
<organism evidence="1 2">
    <name type="scientific">Penicillium subrubescens</name>
    <dbReference type="NCBI Taxonomy" id="1316194"/>
    <lineage>
        <taxon>Eukaryota</taxon>
        <taxon>Fungi</taxon>
        <taxon>Dikarya</taxon>
        <taxon>Ascomycota</taxon>
        <taxon>Pezizomycotina</taxon>
        <taxon>Eurotiomycetes</taxon>
        <taxon>Eurotiomycetidae</taxon>
        <taxon>Eurotiales</taxon>
        <taxon>Aspergillaceae</taxon>
        <taxon>Penicillium</taxon>
    </lineage>
</organism>
<dbReference type="AlphaFoldDB" id="A0A1Q5U0C7"/>
<dbReference type="Proteomes" id="UP000186955">
    <property type="component" value="Unassembled WGS sequence"/>
</dbReference>
<evidence type="ECO:0000313" key="1">
    <source>
        <dbReference type="EMBL" id="OKP05937.1"/>
    </source>
</evidence>
<evidence type="ECO:0000313" key="2">
    <source>
        <dbReference type="Proteomes" id="UP000186955"/>
    </source>
</evidence>
<name>A0A1Q5U0C7_9EURO</name>